<dbReference type="RefSeq" id="WP_379806949.1">
    <property type="nucleotide sequence ID" value="NZ_JBHUOL010000012.1"/>
</dbReference>
<keyword evidence="5" id="KW-1185">Reference proteome</keyword>
<evidence type="ECO:0000259" key="3">
    <source>
        <dbReference type="PROSITE" id="PS51677"/>
    </source>
</evidence>
<feature type="domain" description="NodB homology" evidence="3">
    <location>
        <begin position="28"/>
        <end position="209"/>
    </location>
</feature>
<accession>A0ABW5Z908</accession>
<evidence type="ECO:0000256" key="1">
    <source>
        <dbReference type="ARBA" id="ARBA00022723"/>
    </source>
</evidence>
<gene>
    <name evidence="4" type="ORF">ACFSX9_09395</name>
</gene>
<dbReference type="PANTHER" id="PTHR10587">
    <property type="entry name" value="GLYCOSYL TRANSFERASE-RELATED"/>
    <property type="match status" value="1"/>
</dbReference>
<organism evidence="4 5">
    <name type="scientific">Flavobacterium ardleyense</name>
    <dbReference type="NCBI Taxonomy" id="2038737"/>
    <lineage>
        <taxon>Bacteria</taxon>
        <taxon>Pseudomonadati</taxon>
        <taxon>Bacteroidota</taxon>
        <taxon>Flavobacteriia</taxon>
        <taxon>Flavobacteriales</taxon>
        <taxon>Flavobacteriaceae</taxon>
        <taxon>Flavobacterium</taxon>
    </lineage>
</organism>
<dbReference type="Gene3D" id="3.20.20.370">
    <property type="entry name" value="Glycoside hydrolase/deacetylase"/>
    <property type="match status" value="1"/>
</dbReference>
<dbReference type="EMBL" id="JBHUOL010000012">
    <property type="protein sequence ID" value="MFD2908951.1"/>
    <property type="molecule type" value="Genomic_DNA"/>
</dbReference>
<reference evidence="5" key="1">
    <citation type="journal article" date="2019" name="Int. J. Syst. Evol. Microbiol.">
        <title>The Global Catalogue of Microorganisms (GCM) 10K type strain sequencing project: providing services to taxonomists for standard genome sequencing and annotation.</title>
        <authorList>
            <consortium name="The Broad Institute Genomics Platform"/>
            <consortium name="The Broad Institute Genome Sequencing Center for Infectious Disease"/>
            <person name="Wu L."/>
            <person name="Ma J."/>
        </authorList>
    </citation>
    <scope>NUCLEOTIDE SEQUENCE [LARGE SCALE GENOMIC DNA]</scope>
    <source>
        <strain evidence="5">KCTC 52644</strain>
    </source>
</reference>
<evidence type="ECO:0000313" key="4">
    <source>
        <dbReference type="EMBL" id="MFD2908951.1"/>
    </source>
</evidence>
<dbReference type="PROSITE" id="PS51677">
    <property type="entry name" value="NODB"/>
    <property type="match status" value="1"/>
</dbReference>
<dbReference type="Proteomes" id="UP001597549">
    <property type="component" value="Unassembled WGS sequence"/>
</dbReference>
<keyword evidence="2 4" id="KW-0378">Hydrolase</keyword>
<evidence type="ECO:0000256" key="2">
    <source>
        <dbReference type="ARBA" id="ARBA00022801"/>
    </source>
</evidence>
<dbReference type="GO" id="GO:0016787">
    <property type="term" value="F:hydrolase activity"/>
    <property type="evidence" value="ECO:0007669"/>
    <property type="project" value="UniProtKB-KW"/>
</dbReference>
<dbReference type="InterPro" id="IPR002509">
    <property type="entry name" value="NODB_dom"/>
</dbReference>
<keyword evidence="1" id="KW-0479">Metal-binding</keyword>
<evidence type="ECO:0000313" key="5">
    <source>
        <dbReference type="Proteomes" id="UP001597549"/>
    </source>
</evidence>
<dbReference type="SUPFAM" id="SSF88713">
    <property type="entry name" value="Glycoside hydrolase/deacetylase"/>
    <property type="match status" value="1"/>
</dbReference>
<dbReference type="InterPro" id="IPR011330">
    <property type="entry name" value="Glyco_hydro/deAcase_b/a-brl"/>
</dbReference>
<dbReference type="PANTHER" id="PTHR10587:SF133">
    <property type="entry name" value="CHITIN DEACETYLASE 1-RELATED"/>
    <property type="match status" value="1"/>
</dbReference>
<comment type="caution">
    <text evidence="4">The sequence shown here is derived from an EMBL/GenBank/DDBJ whole genome shotgun (WGS) entry which is preliminary data.</text>
</comment>
<dbReference type="EC" id="3.-.-.-" evidence="4"/>
<sequence>MKVNWVKTNCIVKKIFKQLVWDIPNSDQRIFLTFDDGPIPEVTEWVLDLLKEEEIKATFFCIGDNIQKHPLIYNRIGAEGHQTGNHTFHHLNGWKTNTADYSANFKLCETEHLKLNTANSFLFRPPYGKIKASQSKIIRQLNNKIIMWDVLSYDFDASVSPEKCLENVISNTAQGSIIVFHDSLKAAKNMKYALPKAIHFLKSKGFVFDVIS</sequence>
<proteinExistence type="predicted"/>
<dbReference type="CDD" id="cd10917">
    <property type="entry name" value="CE4_NodB_like_6s_7s"/>
    <property type="match status" value="1"/>
</dbReference>
<dbReference type="Pfam" id="PF01522">
    <property type="entry name" value="Polysacc_deac_1"/>
    <property type="match status" value="1"/>
</dbReference>
<protein>
    <submittedName>
        <fullName evidence="4">Polysaccharide deacetylase family protein</fullName>
        <ecNumber evidence="4">3.-.-.-</ecNumber>
    </submittedName>
</protein>
<dbReference type="InterPro" id="IPR050248">
    <property type="entry name" value="Polysacc_deacetylase_ArnD"/>
</dbReference>
<name>A0ABW5Z908_9FLAO</name>